<protein>
    <submittedName>
        <fullName evidence="1">Uncharacterized protein</fullName>
    </submittedName>
</protein>
<accession>A0A0A9AFM6</accession>
<dbReference type="AlphaFoldDB" id="A0A0A9AFM6"/>
<organism evidence="1">
    <name type="scientific">Arundo donax</name>
    <name type="common">Giant reed</name>
    <name type="synonym">Donax arundinaceus</name>
    <dbReference type="NCBI Taxonomy" id="35708"/>
    <lineage>
        <taxon>Eukaryota</taxon>
        <taxon>Viridiplantae</taxon>
        <taxon>Streptophyta</taxon>
        <taxon>Embryophyta</taxon>
        <taxon>Tracheophyta</taxon>
        <taxon>Spermatophyta</taxon>
        <taxon>Magnoliopsida</taxon>
        <taxon>Liliopsida</taxon>
        <taxon>Poales</taxon>
        <taxon>Poaceae</taxon>
        <taxon>PACMAD clade</taxon>
        <taxon>Arundinoideae</taxon>
        <taxon>Arundineae</taxon>
        <taxon>Arundo</taxon>
    </lineage>
</organism>
<reference evidence="1" key="2">
    <citation type="journal article" date="2015" name="Data Brief">
        <title>Shoot transcriptome of the giant reed, Arundo donax.</title>
        <authorList>
            <person name="Barrero R.A."/>
            <person name="Guerrero F.D."/>
            <person name="Moolhuijzen P."/>
            <person name="Goolsby J.A."/>
            <person name="Tidwell J."/>
            <person name="Bellgard S.E."/>
            <person name="Bellgard M.I."/>
        </authorList>
    </citation>
    <scope>NUCLEOTIDE SEQUENCE</scope>
    <source>
        <tissue evidence="1">Shoot tissue taken approximately 20 cm above the soil surface</tissue>
    </source>
</reference>
<name>A0A0A9AFM6_ARUDO</name>
<dbReference type="EMBL" id="GBRH01247939">
    <property type="protein sequence ID" value="JAD49956.1"/>
    <property type="molecule type" value="Transcribed_RNA"/>
</dbReference>
<proteinExistence type="predicted"/>
<sequence length="38" mass="4388">MLSVCESSAHLLILYSAQDLHLLCYSSRLVYFLGIELW</sequence>
<evidence type="ECO:0000313" key="1">
    <source>
        <dbReference type="EMBL" id="JAD49956.1"/>
    </source>
</evidence>
<reference evidence="1" key="1">
    <citation type="submission" date="2014-09" db="EMBL/GenBank/DDBJ databases">
        <authorList>
            <person name="Magalhaes I.L.F."/>
            <person name="Oliveira U."/>
            <person name="Santos F.R."/>
            <person name="Vidigal T.H.D.A."/>
            <person name="Brescovit A.D."/>
            <person name="Santos A.J."/>
        </authorList>
    </citation>
    <scope>NUCLEOTIDE SEQUENCE</scope>
    <source>
        <tissue evidence="1">Shoot tissue taken approximately 20 cm above the soil surface</tissue>
    </source>
</reference>